<proteinExistence type="inferred from homology"/>
<dbReference type="Proteomes" id="UP000886847">
    <property type="component" value="Unassembled WGS sequence"/>
</dbReference>
<organism evidence="7 8">
    <name type="scientific">Candidatus Borkfalkia faecavium</name>
    <dbReference type="NCBI Taxonomy" id="2838508"/>
    <lineage>
        <taxon>Bacteria</taxon>
        <taxon>Bacillati</taxon>
        <taxon>Bacillota</taxon>
        <taxon>Clostridia</taxon>
        <taxon>Christensenellales</taxon>
        <taxon>Christensenellaceae</taxon>
        <taxon>Candidatus Borkfalkia</taxon>
    </lineage>
</organism>
<evidence type="ECO:0000256" key="5">
    <source>
        <dbReference type="ARBA" id="ARBA00022960"/>
    </source>
</evidence>
<dbReference type="GO" id="GO:0008360">
    <property type="term" value="P:regulation of cell shape"/>
    <property type="evidence" value="ECO:0007669"/>
    <property type="project" value="UniProtKB-KW"/>
</dbReference>
<dbReference type="Pfam" id="PF06723">
    <property type="entry name" value="MreB_Mbl"/>
    <property type="match status" value="1"/>
</dbReference>
<evidence type="ECO:0000256" key="2">
    <source>
        <dbReference type="ARBA" id="ARBA00022490"/>
    </source>
</evidence>
<dbReference type="PANTHER" id="PTHR42749">
    <property type="entry name" value="CELL SHAPE-DETERMINING PROTEIN MREB"/>
    <property type="match status" value="1"/>
</dbReference>
<keyword evidence="5" id="KW-0133">Cell shape</keyword>
<dbReference type="EMBL" id="DXEW01000004">
    <property type="protein sequence ID" value="HIX49774.1"/>
    <property type="molecule type" value="Genomic_DNA"/>
</dbReference>
<dbReference type="PRINTS" id="PR01652">
    <property type="entry name" value="SHAPEPROTEIN"/>
</dbReference>
<dbReference type="GO" id="GO:0000902">
    <property type="term" value="P:cell morphogenesis"/>
    <property type="evidence" value="ECO:0007669"/>
    <property type="project" value="InterPro"/>
</dbReference>
<evidence type="ECO:0000256" key="3">
    <source>
        <dbReference type="ARBA" id="ARBA00022741"/>
    </source>
</evidence>
<reference evidence="7" key="1">
    <citation type="journal article" date="2021" name="PeerJ">
        <title>Extensive microbial diversity within the chicken gut microbiome revealed by metagenomics and culture.</title>
        <authorList>
            <person name="Gilroy R."/>
            <person name="Ravi A."/>
            <person name="Getino M."/>
            <person name="Pursley I."/>
            <person name="Horton D.L."/>
            <person name="Alikhan N.F."/>
            <person name="Baker D."/>
            <person name="Gharbi K."/>
            <person name="Hall N."/>
            <person name="Watson M."/>
            <person name="Adriaenssens E.M."/>
            <person name="Foster-Nyarko E."/>
            <person name="Jarju S."/>
            <person name="Secka A."/>
            <person name="Antonio M."/>
            <person name="Oren A."/>
            <person name="Chaudhuri R.R."/>
            <person name="La Ragione R."/>
            <person name="Hildebrand F."/>
            <person name="Pallen M.J."/>
        </authorList>
    </citation>
    <scope>NUCLEOTIDE SEQUENCE</scope>
    <source>
        <strain evidence="7">2189</strain>
    </source>
</reference>
<dbReference type="SUPFAM" id="SSF53067">
    <property type="entry name" value="Actin-like ATPase domain"/>
    <property type="match status" value="2"/>
</dbReference>
<keyword evidence="3" id="KW-0547">Nucleotide-binding</keyword>
<reference evidence="7" key="2">
    <citation type="submission" date="2021-04" db="EMBL/GenBank/DDBJ databases">
        <authorList>
            <person name="Gilroy R."/>
        </authorList>
    </citation>
    <scope>NUCLEOTIDE SEQUENCE</scope>
    <source>
        <strain evidence="7">2189</strain>
    </source>
</reference>
<comment type="subcellular location">
    <subcellularLocation>
        <location evidence="1">Cytoplasm</location>
    </subcellularLocation>
</comment>
<dbReference type="PANTHER" id="PTHR42749:SF1">
    <property type="entry name" value="CELL SHAPE-DETERMINING PROTEIN MREB"/>
    <property type="match status" value="1"/>
</dbReference>
<protein>
    <submittedName>
        <fullName evidence="7">Rod shape-determining protein</fullName>
    </submittedName>
</protein>
<evidence type="ECO:0000256" key="1">
    <source>
        <dbReference type="ARBA" id="ARBA00004496"/>
    </source>
</evidence>
<evidence type="ECO:0000256" key="6">
    <source>
        <dbReference type="ARBA" id="ARBA00023458"/>
    </source>
</evidence>
<dbReference type="GO" id="GO:0005737">
    <property type="term" value="C:cytoplasm"/>
    <property type="evidence" value="ECO:0007669"/>
    <property type="project" value="UniProtKB-SubCell"/>
</dbReference>
<gene>
    <name evidence="7" type="ORF">H9851_00620</name>
</gene>
<dbReference type="AlphaFoldDB" id="A0A9D1VZS7"/>
<accession>A0A9D1VZS7</accession>
<dbReference type="InterPro" id="IPR043129">
    <property type="entry name" value="ATPase_NBD"/>
</dbReference>
<dbReference type="InterPro" id="IPR004753">
    <property type="entry name" value="MreB"/>
</dbReference>
<dbReference type="GO" id="GO:0005524">
    <property type="term" value="F:ATP binding"/>
    <property type="evidence" value="ECO:0007669"/>
    <property type="project" value="UniProtKB-KW"/>
</dbReference>
<evidence type="ECO:0000313" key="8">
    <source>
        <dbReference type="Proteomes" id="UP000886847"/>
    </source>
</evidence>
<evidence type="ECO:0000256" key="4">
    <source>
        <dbReference type="ARBA" id="ARBA00022840"/>
    </source>
</evidence>
<keyword evidence="2" id="KW-0963">Cytoplasm</keyword>
<comment type="caution">
    <text evidence="7">The sequence shown here is derived from an EMBL/GenBank/DDBJ whole genome shotgun (WGS) entry which is preliminary data.</text>
</comment>
<dbReference type="Gene3D" id="3.30.420.40">
    <property type="match status" value="2"/>
</dbReference>
<comment type="similarity">
    <text evidence="6">Belongs to the FtsA/MreB family.</text>
</comment>
<evidence type="ECO:0000313" key="7">
    <source>
        <dbReference type="EMBL" id="HIX49774.1"/>
    </source>
</evidence>
<dbReference type="InterPro" id="IPR056546">
    <property type="entry name" value="MreB_MamK-like"/>
</dbReference>
<name>A0A9D1VZS7_9FIRM</name>
<sequence length="330" mass="34457">MMHLAVDLGTSFTKIYLAGSGIVLAEPSCLLLAAGTGRVLAVGSEAQSLLAGSRELLTVVRPVLEGEIADEEAAAAMLSHFLRKVGIPPRRGHGMEALLSVHCGASDESLARFRRVAEKSGIGIARFAEAPMLAAFGQGLEPDDERPVFAAEIGGGSTNIAALSARGIRQGVGLTLGSENLDAGIIAAVSEKLGVRLRRQEAARLKETVGSLYTGDNASLAVAGYAGERPCTVTVPAADIAAPVRLFADRLVQYIRLVLQKLPQEEASFMLARGIRLSGGGARLTGLADYFSAALGTRAQLSDRPQYAVIAGAGRAIENADILRLVCLEE</sequence>
<keyword evidence="4" id="KW-0067">ATP-binding</keyword>